<dbReference type="Pfam" id="PF01882">
    <property type="entry name" value="DUF58"/>
    <property type="match status" value="1"/>
</dbReference>
<evidence type="ECO:0000313" key="3">
    <source>
        <dbReference type="EMBL" id="QED25902.1"/>
    </source>
</evidence>
<reference evidence="3 4" key="1">
    <citation type="submission" date="2019-08" db="EMBL/GenBank/DDBJ databases">
        <authorList>
            <person name="Liang Q."/>
        </authorList>
    </citation>
    <scope>NUCLEOTIDE SEQUENCE [LARGE SCALE GENOMIC DNA]</scope>
    <source>
        <strain evidence="3 4">V1718</strain>
    </source>
</reference>
<dbReference type="SUPFAM" id="SSF53300">
    <property type="entry name" value="vWA-like"/>
    <property type="match status" value="1"/>
</dbReference>
<sequence length="533" mass="58835">MNPFLRNQGKWVFLAGACFLVGGVFLSSPLLVLLGQVHIVLLMVSLVLLVPGVLALDRRFVSIDVLDAAESPGTGKVVGERERLALGFRNTSGVGLYHVRAKPFASAGLDIEPLSLRDPLRGGRALATEVAVEGKRAGRWVLHGFDLTVSDPLGLVDGRDYLPCTHAFEVYPLAGPILRRKSARRNQAISDLGVHVVDQVGSGSDLRELRDYQPGDPLRDIAWKTSLRARKLVSRDYENEITTNTYLVLDISSSMRGGQWAGQKLDFGLQLLVDRADAVIRRKDRVGIVTFDERVYGHVPLGHSSAHMKRILHHLVGLNAVVDPDLTELDETDVERLAADYLLVQERLDFRKGETDPESGVNGGLLRRWIETQPESKSLKSPVLTQGIVNGHASGLRRFLQLRGVDVPFRVEARLGMKERGIAHAIETIMSHAPKGTKVVVISDLCGILNPDMLSKVLRQAAANRFDIEFEVLFTPDFYQDSEMTQSYQVVRGLFTSAEAEERSKIVKKLRAMGVKVRVKGPSKGLALENRSV</sequence>
<keyword evidence="4" id="KW-1185">Reference proteome</keyword>
<dbReference type="Gene3D" id="3.40.50.410">
    <property type="entry name" value="von Willebrand factor, type A domain"/>
    <property type="match status" value="1"/>
</dbReference>
<name>A0A5B8XJF0_9DELT</name>
<dbReference type="OrthoDB" id="9778037at2"/>
<dbReference type="AlphaFoldDB" id="A0A5B8XJF0"/>
<evidence type="ECO:0000259" key="2">
    <source>
        <dbReference type="Pfam" id="PF01882"/>
    </source>
</evidence>
<dbReference type="EMBL" id="CP042467">
    <property type="protein sequence ID" value="QED25902.1"/>
    <property type="molecule type" value="Genomic_DNA"/>
</dbReference>
<feature type="transmembrane region" description="Helical" evidence="1">
    <location>
        <begin position="12"/>
        <end position="31"/>
    </location>
</feature>
<proteinExistence type="predicted"/>
<feature type="domain" description="DUF58" evidence="2">
    <location>
        <begin position="208"/>
        <end position="327"/>
    </location>
</feature>
<dbReference type="RefSeq" id="WP_146956878.1">
    <property type="nucleotide sequence ID" value="NZ_CP042467.1"/>
</dbReference>
<dbReference type="PANTHER" id="PTHR33608:SF6">
    <property type="entry name" value="BLL2464 PROTEIN"/>
    <property type="match status" value="1"/>
</dbReference>
<gene>
    <name evidence="3" type="ORF">FRD01_01210</name>
</gene>
<dbReference type="Proteomes" id="UP000321595">
    <property type="component" value="Chromosome"/>
</dbReference>
<organism evidence="3 4">
    <name type="scientific">Microvenator marinus</name>
    <dbReference type="NCBI Taxonomy" id="2600177"/>
    <lineage>
        <taxon>Bacteria</taxon>
        <taxon>Deltaproteobacteria</taxon>
        <taxon>Bradymonadales</taxon>
        <taxon>Microvenatoraceae</taxon>
        <taxon>Microvenator</taxon>
    </lineage>
</organism>
<protein>
    <submittedName>
        <fullName evidence="3">DUF58 domain-containing protein</fullName>
    </submittedName>
</protein>
<feature type="transmembrane region" description="Helical" evidence="1">
    <location>
        <begin position="37"/>
        <end position="56"/>
    </location>
</feature>
<dbReference type="CDD" id="cd00198">
    <property type="entry name" value="vWFA"/>
    <property type="match status" value="1"/>
</dbReference>
<keyword evidence="1" id="KW-1133">Transmembrane helix</keyword>
<dbReference type="KEGG" id="bbae:FRD01_01210"/>
<keyword evidence="1" id="KW-0812">Transmembrane</keyword>
<dbReference type="InterPro" id="IPR002881">
    <property type="entry name" value="DUF58"/>
</dbReference>
<dbReference type="PANTHER" id="PTHR33608">
    <property type="entry name" value="BLL2464 PROTEIN"/>
    <property type="match status" value="1"/>
</dbReference>
<accession>A0A5B8XJF0</accession>
<evidence type="ECO:0000313" key="4">
    <source>
        <dbReference type="Proteomes" id="UP000321595"/>
    </source>
</evidence>
<dbReference type="InterPro" id="IPR036465">
    <property type="entry name" value="vWFA_dom_sf"/>
</dbReference>
<evidence type="ECO:0000256" key="1">
    <source>
        <dbReference type="SAM" id="Phobius"/>
    </source>
</evidence>
<keyword evidence="1" id="KW-0472">Membrane</keyword>